<reference evidence="1 2" key="1">
    <citation type="journal article" date="2015" name="ISME J.">
        <title>Draft Genome Sequence of Streptomyces incarnatus NRRL8089, which Produces the Nucleoside Antibiotic Sinefungin.</title>
        <authorList>
            <person name="Oshima K."/>
            <person name="Hattori M."/>
            <person name="Shimizu H."/>
            <person name="Fukuda K."/>
            <person name="Nemoto M."/>
            <person name="Inagaki K."/>
            <person name="Tamura T."/>
        </authorList>
    </citation>
    <scope>NUCLEOTIDE SEQUENCE [LARGE SCALE GENOMIC DNA]</scope>
    <source>
        <strain evidence="1 2">NRRL 8089</strain>
    </source>
</reference>
<protein>
    <submittedName>
        <fullName evidence="1">Uncharacterized protein</fullName>
    </submittedName>
</protein>
<accession>A0ABN4GWR7</accession>
<evidence type="ECO:0000313" key="1">
    <source>
        <dbReference type="EMBL" id="AKJ15681.1"/>
    </source>
</evidence>
<evidence type="ECO:0000313" key="2">
    <source>
        <dbReference type="Proteomes" id="UP000035366"/>
    </source>
</evidence>
<sequence>MEEAKSAGRGQRPNWNDLAPAEYQRQLQAYVQTPQYKAADRELRVAVALSKAHDAALLRSAHRLLARYAAGRQVPRRLPQPRILPGGYVPQWWMNTINATYAGMWRAIPSTGPELQLGGPDDPMVQEVAKQARLLQASRVGYRKRGTLYEAYVPDGTPFGGRSVPLIRGLGPEAGRRANLALGRGSGMRVQPGRDEEFDQLHTDYFAVWDRSRAYAAAVLALLRART</sequence>
<dbReference type="EMBL" id="CP011497">
    <property type="protein sequence ID" value="AKJ15681.1"/>
    <property type="molecule type" value="Genomic_DNA"/>
</dbReference>
<dbReference type="Proteomes" id="UP000035366">
    <property type="component" value="Chromosome"/>
</dbReference>
<gene>
    <name evidence="1" type="ORF">ABB07_38170</name>
</gene>
<name>A0ABN4GWR7_9ACTN</name>
<organism evidence="1 2">
    <name type="scientific">Streptomyces incarnatus</name>
    <dbReference type="NCBI Taxonomy" id="665007"/>
    <lineage>
        <taxon>Bacteria</taxon>
        <taxon>Bacillati</taxon>
        <taxon>Actinomycetota</taxon>
        <taxon>Actinomycetes</taxon>
        <taxon>Kitasatosporales</taxon>
        <taxon>Streptomycetaceae</taxon>
        <taxon>Streptomyces</taxon>
    </lineage>
</organism>
<keyword evidence="2" id="KW-1185">Reference proteome</keyword>
<dbReference type="RefSeq" id="WP_208903103.1">
    <property type="nucleotide sequence ID" value="NZ_CP011497.1"/>
</dbReference>
<proteinExistence type="predicted"/>